<evidence type="ECO:0000256" key="4">
    <source>
        <dbReference type="ARBA" id="ARBA00022692"/>
    </source>
</evidence>
<feature type="transmembrane region" description="Helical" evidence="7">
    <location>
        <begin position="14"/>
        <end position="36"/>
    </location>
</feature>
<reference evidence="10 11" key="1">
    <citation type="submission" date="2024-11" db="EMBL/GenBank/DDBJ databases">
        <authorList>
            <person name="Heng Y.C."/>
            <person name="Lim A.C.H."/>
            <person name="Lee J.K.Y."/>
            <person name="Kittelmann S."/>
        </authorList>
    </citation>
    <scope>NUCLEOTIDE SEQUENCE [LARGE SCALE GENOMIC DNA]</scope>
    <source>
        <strain evidence="10 11">WILCCON 0185</strain>
    </source>
</reference>
<accession>A0ABW8T1R5</accession>
<organism evidence="10 11">
    <name type="scientific">Candidatus Clostridium stratigraminis</name>
    <dbReference type="NCBI Taxonomy" id="3381661"/>
    <lineage>
        <taxon>Bacteria</taxon>
        <taxon>Bacillati</taxon>
        <taxon>Bacillota</taxon>
        <taxon>Clostridia</taxon>
        <taxon>Eubacteriales</taxon>
        <taxon>Clostridiaceae</taxon>
        <taxon>Clostridium</taxon>
    </lineage>
</organism>
<evidence type="ECO:0000256" key="3">
    <source>
        <dbReference type="ARBA" id="ARBA00022475"/>
    </source>
</evidence>
<evidence type="ECO:0000256" key="6">
    <source>
        <dbReference type="ARBA" id="ARBA00023136"/>
    </source>
</evidence>
<sequence>MELIEYLNILKKRWTLIVVITLAAALISGIVSYFIIKPTYKADISVIIQKETSTDASKSPSMSYNDVMMYQQLVKTYSEFVKSRTVAEDVIQNLNLKLSTDQLQSMVTAAPQGTTEFLTITVKSKDPKEAMDIANQLAISLKDVSKNVTKSDNVGILDKAQLPVSPDSPKTKLNIAIAFLLGLMVSVGVVFLIEYLDNTIKTSEEVEKLIGIPVIGTIPFVTEVEK</sequence>
<name>A0ABW8T1R5_9CLOT</name>
<gene>
    <name evidence="10" type="ORF">ACJDUG_04565</name>
</gene>
<feature type="domain" description="Polysaccharide chain length determinant N-terminal" evidence="8">
    <location>
        <begin position="2"/>
        <end position="94"/>
    </location>
</feature>
<dbReference type="RefSeq" id="WP_406768727.1">
    <property type="nucleotide sequence ID" value="NZ_JBJHZZ010000002.1"/>
</dbReference>
<dbReference type="InterPro" id="IPR050445">
    <property type="entry name" value="Bact_polysacc_biosynth/exp"/>
</dbReference>
<keyword evidence="3" id="KW-1003">Cell membrane</keyword>
<comment type="caution">
    <text evidence="10">The sequence shown here is derived from an EMBL/GenBank/DDBJ whole genome shotgun (WGS) entry which is preliminary data.</text>
</comment>
<dbReference type="PANTHER" id="PTHR32309">
    <property type="entry name" value="TYROSINE-PROTEIN KINASE"/>
    <property type="match status" value="1"/>
</dbReference>
<keyword evidence="5 7" id="KW-1133">Transmembrane helix</keyword>
<keyword evidence="4 7" id="KW-0812">Transmembrane</keyword>
<dbReference type="Pfam" id="PF13807">
    <property type="entry name" value="GNVR"/>
    <property type="match status" value="1"/>
</dbReference>
<comment type="subcellular location">
    <subcellularLocation>
        <location evidence="1">Cell membrane</location>
        <topology evidence="1">Multi-pass membrane protein</topology>
    </subcellularLocation>
</comment>
<feature type="domain" description="Tyrosine-protein kinase G-rich" evidence="9">
    <location>
        <begin position="136"/>
        <end position="192"/>
    </location>
</feature>
<dbReference type="EMBL" id="JBJHZZ010000002">
    <property type="protein sequence ID" value="MFL0246251.1"/>
    <property type="molecule type" value="Genomic_DNA"/>
</dbReference>
<evidence type="ECO:0000256" key="2">
    <source>
        <dbReference type="ARBA" id="ARBA00006683"/>
    </source>
</evidence>
<keyword evidence="6 7" id="KW-0472">Membrane</keyword>
<evidence type="ECO:0000259" key="9">
    <source>
        <dbReference type="Pfam" id="PF13807"/>
    </source>
</evidence>
<dbReference type="InterPro" id="IPR032807">
    <property type="entry name" value="GNVR"/>
</dbReference>
<dbReference type="PANTHER" id="PTHR32309:SF13">
    <property type="entry name" value="FERRIC ENTEROBACTIN TRANSPORT PROTEIN FEPE"/>
    <property type="match status" value="1"/>
</dbReference>
<dbReference type="InterPro" id="IPR003856">
    <property type="entry name" value="LPS_length_determ_N"/>
</dbReference>
<evidence type="ECO:0000256" key="7">
    <source>
        <dbReference type="SAM" id="Phobius"/>
    </source>
</evidence>
<evidence type="ECO:0000256" key="5">
    <source>
        <dbReference type="ARBA" id="ARBA00022989"/>
    </source>
</evidence>
<feature type="transmembrane region" description="Helical" evidence="7">
    <location>
        <begin position="173"/>
        <end position="193"/>
    </location>
</feature>
<evidence type="ECO:0000256" key="1">
    <source>
        <dbReference type="ARBA" id="ARBA00004651"/>
    </source>
</evidence>
<dbReference type="Proteomes" id="UP001623591">
    <property type="component" value="Unassembled WGS sequence"/>
</dbReference>
<evidence type="ECO:0000313" key="11">
    <source>
        <dbReference type="Proteomes" id="UP001623591"/>
    </source>
</evidence>
<evidence type="ECO:0000259" key="8">
    <source>
        <dbReference type="Pfam" id="PF02706"/>
    </source>
</evidence>
<comment type="similarity">
    <text evidence="2">Belongs to the CpsC/CapA family.</text>
</comment>
<evidence type="ECO:0000313" key="10">
    <source>
        <dbReference type="EMBL" id="MFL0246251.1"/>
    </source>
</evidence>
<dbReference type="Pfam" id="PF02706">
    <property type="entry name" value="Wzz"/>
    <property type="match status" value="1"/>
</dbReference>
<keyword evidence="11" id="KW-1185">Reference proteome</keyword>
<proteinExistence type="inferred from homology"/>
<protein>
    <submittedName>
        <fullName evidence="10">YveK family protein</fullName>
    </submittedName>
</protein>